<dbReference type="SUPFAM" id="SSF52540">
    <property type="entry name" value="P-loop containing nucleoside triphosphate hydrolases"/>
    <property type="match status" value="1"/>
</dbReference>
<dbReference type="EMBL" id="CM001402">
    <property type="protein sequence ID" value="EHO41562.1"/>
    <property type="molecule type" value="Genomic_DNA"/>
</dbReference>
<feature type="domain" description="ATPase of the ABC class C-terminal" evidence="1">
    <location>
        <begin position="173"/>
        <end position="448"/>
    </location>
</feature>
<dbReference type="InterPro" id="IPR046834">
    <property type="entry name" value="ABC_ATPase_C"/>
</dbReference>
<keyword evidence="6" id="KW-1185">Reference proteome</keyword>
<dbReference type="EMBL" id="CP018099">
    <property type="protein sequence ID" value="APF17461.1"/>
    <property type="molecule type" value="Genomic_DNA"/>
</dbReference>
<reference evidence="5 6" key="1">
    <citation type="submission" date="2011-09" db="EMBL/GenBank/DDBJ databases">
        <title>The permanent draft genome of Caldithrix abyssi DSM 13497.</title>
        <authorList>
            <consortium name="US DOE Joint Genome Institute (JGI-PGF)"/>
            <person name="Lucas S."/>
            <person name="Han J."/>
            <person name="Lapidus A."/>
            <person name="Bruce D."/>
            <person name="Goodwin L."/>
            <person name="Pitluck S."/>
            <person name="Peters L."/>
            <person name="Kyrpides N."/>
            <person name="Mavromatis K."/>
            <person name="Ivanova N."/>
            <person name="Mikhailova N."/>
            <person name="Chertkov O."/>
            <person name="Detter J.C."/>
            <person name="Tapia R."/>
            <person name="Han C."/>
            <person name="Land M."/>
            <person name="Hauser L."/>
            <person name="Markowitz V."/>
            <person name="Cheng J.-F."/>
            <person name="Hugenholtz P."/>
            <person name="Woyke T."/>
            <person name="Wu D."/>
            <person name="Spring S."/>
            <person name="Brambilla E."/>
            <person name="Klenk H.-P."/>
            <person name="Eisen J.A."/>
        </authorList>
    </citation>
    <scope>NUCLEOTIDE SEQUENCE [LARGE SCALE GENOMIC DNA]</scope>
    <source>
        <strain evidence="5 6">DSM 13497</strain>
    </source>
</reference>
<dbReference type="HOGENOM" id="CLU_021720_2_0_0"/>
<evidence type="ECO:0000259" key="3">
    <source>
        <dbReference type="Pfam" id="PF21117"/>
    </source>
</evidence>
<feature type="domain" description="MRB1590-like C-terminal" evidence="3">
    <location>
        <begin position="474"/>
        <end position="578"/>
    </location>
</feature>
<protein>
    <submittedName>
        <fullName evidence="5">ABC transporter, ATPase</fullName>
    </submittedName>
    <submittedName>
        <fullName evidence="4">Putative ATPase of the ABC class</fullName>
    </submittedName>
</protein>
<dbReference type="STRING" id="880073.Cabys_710"/>
<dbReference type="PANTHER" id="PTHR38149:SF1">
    <property type="entry name" value="ATPASE"/>
    <property type="match status" value="1"/>
</dbReference>
<organism evidence="5 6">
    <name type="scientific">Caldithrix abyssi DSM 13497</name>
    <dbReference type="NCBI Taxonomy" id="880073"/>
    <lineage>
        <taxon>Bacteria</taxon>
        <taxon>Pseudomonadati</taxon>
        <taxon>Calditrichota</taxon>
        <taxon>Calditrichia</taxon>
        <taxon>Calditrichales</taxon>
        <taxon>Calditrichaceae</taxon>
        <taxon>Caldithrix</taxon>
    </lineage>
</organism>
<dbReference type="OrthoDB" id="9809999at2"/>
<gene>
    <name evidence="4" type="ORF">Cabys_710</name>
    <name evidence="5" type="ORF">Calab_1948</name>
</gene>
<name>H1XU72_CALAY</name>
<accession>H1XU72</accession>
<reference evidence="4 7" key="2">
    <citation type="submission" date="2016-11" db="EMBL/GenBank/DDBJ databases">
        <title>Genomic analysis of Caldithrix abyssi and proposal of a novel bacterial phylum Caldithrichaeota.</title>
        <authorList>
            <person name="Kublanov I."/>
            <person name="Sigalova O."/>
            <person name="Gavrilov S."/>
            <person name="Lebedinsky A."/>
            <person name="Ivanova N."/>
            <person name="Daum C."/>
            <person name="Reddy T."/>
            <person name="Klenk H.P."/>
            <person name="Goker M."/>
            <person name="Reva O."/>
            <person name="Miroshnichenko M."/>
            <person name="Kyprides N."/>
            <person name="Woyke T."/>
            <person name="Gelfand M."/>
        </authorList>
    </citation>
    <scope>NUCLEOTIDE SEQUENCE [LARGE SCALE GENOMIC DNA]</scope>
    <source>
        <strain evidence="4 7">LF13</strain>
    </source>
</reference>
<evidence type="ECO:0000259" key="2">
    <source>
        <dbReference type="Pfam" id="PF20446"/>
    </source>
</evidence>
<dbReference type="eggNOG" id="COG3044">
    <property type="taxonomic scope" value="Bacteria"/>
</dbReference>
<dbReference type="Pfam" id="PF20446">
    <property type="entry name" value="ABC_N"/>
    <property type="match status" value="1"/>
</dbReference>
<dbReference type="InterPro" id="IPR027417">
    <property type="entry name" value="P-loop_NTPase"/>
</dbReference>
<dbReference type="Proteomes" id="UP000183868">
    <property type="component" value="Chromosome"/>
</dbReference>
<evidence type="ECO:0000313" key="6">
    <source>
        <dbReference type="Proteomes" id="UP000004671"/>
    </source>
</evidence>
<sequence length="583" mass="66243">MLTANDLHKRLQQIDGKGYKAYKELKGAYRYEKFMLFIDHVQGDPFAAPSKVRVRVSQKLAQIPLPLLRTTERRLGAGDALIRIIHQNIRRFARLQRGTGKSGLITIDVGGQEILPRSALILNEDFVEARMEMGLPARGRTILARQAQEMFFDELPQIIHHALFFEKLDRQYVTRFAHYTENFFGLQKQLKEKGLAAFVAENAILPRESGISQKPLPAEQAVPFKAPESLKVRLKLINPLNGKDFIEGCGIPRGITLIVGGGFHGKSTLLNALERGVYAHIPGDGREYVVTDPTAVKIRAEDGRRVEKVDIRPFINHLPGEKDAAQFSTDDASGSTSQAANILEALEVGAQTLLVDEDTSATNFMIRDARMQALVHKEFEPITPFIDRVREMYERFAVSTILVMGGSGDYFQVADTVIMMKEYCPYVATEEARQIAQKINAARNFEREFEWRSVTERIPLPESFDASRGKKEVKIEARGIHTIQFGRETIDLHHVEQLVDVSQTRAVGFALNFLSRRWMDGRRTIKELMQLLEEFWRENGLDRLNPFQKGDEHPGSFAQPRLFEMAAALNRYRRLKVKQKKSV</sequence>
<dbReference type="InterPro" id="IPR019195">
    <property type="entry name" value="ABC_ATPase_put"/>
</dbReference>
<dbReference type="InterPro" id="IPR049069">
    <property type="entry name" value="MRB1590-like_C"/>
</dbReference>
<dbReference type="Proteomes" id="UP000004671">
    <property type="component" value="Chromosome"/>
</dbReference>
<evidence type="ECO:0000259" key="1">
    <source>
        <dbReference type="Pfam" id="PF09818"/>
    </source>
</evidence>
<proteinExistence type="predicted"/>
<evidence type="ECO:0000313" key="4">
    <source>
        <dbReference type="EMBL" id="APF17461.1"/>
    </source>
</evidence>
<evidence type="ECO:0000313" key="7">
    <source>
        <dbReference type="Proteomes" id="UP000183868"/>
    </source>
</evidence>
<dbReference type="PaxDb" id="880073-Calab_1948"/>
<dbReference type="PANTHER" id="PTHR38149">
    <property type="entry name" value="ATPASE"/>
    <property type="match status" value="1"/>
</dbReference>
<evidence type="ECO:0000313" key="5">
    <source>
        <dbReference type="EMBL" id="EHO41562.1"/>
    </source>
</evidence>
<dbReference type="InterPro" id="IPR046833">
    <property type="entry name" value="ABC_N"/>
</dbReference>
<feature type="domain" description="ATPase of the ABC class N-terminal" evidence="2">
    <location>
        <begin position="5"/>
        <end position="164"/>
    </location>
</feature>
<dbReference type="Pfam" id="PF21117">
    <property type="entry name" value="MRB1590_C"/>
    <property type="match status" value="1"/>
</dbReference>
<dbReference type="AlphaFoldDB" id="H1XU72"/>
<dbReference type="InParanoid" id="H1XU72"/>
<dbReference type="KEGG" id="caby:Cabys_710"/>
<dbReference type="Pfam" id="PF09818">
    <property type="entry name" value="ABC_ATPase"/>
    <property type="match status" value="1"/>
</dbReference>
<dbReference type="RefSeq" id="WP_006928721.1">
    <property type="nucleotide sequence ID" value="NZ_CM001402.1"/>
</dbReference>